<feature type="chain" id="PRO_5038861764" evidence="1">
    <location>
        <begin position="22"/>
        <end position="367"/>
    </location>
</feature>
<name>A0A5Q6RW19_9ACTN</name>
<dbReference type="PANTHER" id="PTHR33371:SF15">
    <property type="entry name" value="LIPOPROTEIN LPRN"/>
    <property type="match status" value="1"/>
</dbReference>
<reference evidence="4 5" key="1">
    <citation type="submission" date="2019-09" db="EMBL/GenBank/DDBJ databases">
        <title>Mumia zhuanghuii sp. nov. isolated from the intestinal contents of plateau pika (Ochotona curzoniae) in the Qinghai-Tibet plateau of China.</title>
        <authorList>
            <person name="Tian Z."/>
        </authorList>
    </citation>
    <scope>NUCLEOTIDE SEQUENCE [LARGE SCALE GENOMIC DNA]</scope>
    <source>
        <strain evidence="5">350</strain>
    </source>
</reference>
<evidence type="ECO:0000313" key="5">
    <source>
        <dbReference type="Proteomes" id="UP000307768"/>
    </source>
</evidence>
<feature type="domain" description="Mce/MlaD" evidence="2">
    <location>
        <begin position="43"/>
        <end position="118"/>
    </location>
</feature>
<dbReference type="Pfam" id="PF11887">
    <property type="entry name" value="Mce4_CUP1"/>
    <property type="match status" value="1"/>
</dbReference>
<sequence>MSTPRRAAGAVATAAALALVAGCGSSSVGDLPLPGGADLGDDPYTVVVEFSDVLDLVPQSAVKVNDVSVGRVTAVELDGWQAKVTVKVNRSVELPDNATASIRQTSILGEKFVSLAPPATGAEGRLSDGDQIPLARSGHTPEVEEVLGAMSLVLNGGAIDKVQVIARELNAMSTGREANMRTLLRRLDEFVGTADASKTQIVTAIEQIDRLAKATKTQQSAINSALDDLPAALKTVDEQRENLVRMLSALTDLSSVGTEVIVKSKQAVVADLKALNPVLDNLASAGDALISSLEVLPTFPFPDSLLGETPSEAAAYQMGDYTNVSIDFTTDFSTTIGLMTEAERASLKDALRGDDVASVMAATVVAP</sequence>
<dbReference type="InterPro" id="IPR003399">
    <property type="entry name" value="Mce/MlaD"/>
</dbReference>
<dbReference type="OrthoDB" id="9774928at2"/>
<proteinExistence type="predicted"/>
<protein>
    <submittedName>
        <fullName evidence="4">MCE family protein</fullName>
    </submittedName>
</protein>
<comment type="caution">
    <text evidence="4">The sequence shown here is derived from an EMBL/GenBank/DDBJ whole genome shotgun (WGS) entry which is preliminary data.</text>
</comment>
<dbReference type="AlphaFoldDB" id="A0A5Q6RW19"/>
<dbReference type="InterPro" id="IPR005693">
    <property type="entry name" value="Mce"/>
</dbReference>
<gene>
    <name evidence="4" type="ORF">FE697_013845</name>
</gene>
<evidence type="ECO:0000256" key="1">
    <source>
        <dbReference type="SAM" id="SignalP"/>
    </source>
</evidence>
<dbReference type="EMBL" id="VDFQ02000004">
    <property type="protein sequence ID" value="KAA1422242.1"/>
    <property type="molecule type" value="Genomic_DNA"/>
</dbReference>
<dbReference type="GO" id="GO:0005576">
    <property type="term" value="C:extracellular region"/>
    <property type="evidence" value="ECO:0007669"/>
    <property type="project" value="TreeGrafter"/>
</dbReference>
<dbReference type="PROSITE" id="PS51257">
    <property type="entry name" value="PROKAR_LIPOPROTEIN"/>
    <property type="match status" value="1"/>
</dbReference>
<dbReference type="Pfam" id="PF02470">
    <property type="entry name" value="MlaD"/>
    <property type="match status" value="1"/>
</dbReference>
<evidence type="ECO:0000259" key="2">
    <source>
        <dbReference type="Pfam" id="PF02470"/>
    </source>
</evidence>
<dbReference type="InterPro" id="IPR052336">
    <property type="entry name" value="MlaD_Phospholipid_Transporter"/>
</dbReference>
<dbReference type="RefSeq" id="WP_149770199.1">
    <property type="nucleotide sequence ID" value="NZ_VDFQ02000004.1"/>
</dbReference>
<dbReference type="Proteomes" id="UP000307768">
    <property type="component" value="Unassembled WGS sequence"/>
</dbReference>
<organism evidence="4 5">
    <name type="scientific">Mumia zhuanghuii</name>
    <dbReference type="NCBI Taxonomy" id="2585211"/>
    <lineage>
        <taxon>Bacteria</taxon>
        <taxon>Bacillati</taxon>
        <taxon>Actinomycetota</taxon>
        <taxon>Actinomycetes</taxon>
        <taxon>Propionibacteriales</taxon>
        <taxon>Nocardioidaceae</taxon>
        <taxon>Mumia</taxon>
    </lineage>
</organism>
<dbReference type="PANTHER" id="PTHR33371">
    <property type="entry name" value="INTERMEMBRANE PHOSPHOLIPID TRANSPORT SYSTEM BINDING PROTEIN MLAD-RELATED"/>
    <property type="match status" value="1"/>
</dbReference>
<keyword evidence="1" id="KW-0732">Signal</keyword>
<dbReference type="NCBIfam" id="TIGR00996">
    <property type="entry name" value="Mtu_fam_mce"/>
    <property type="match status" value="1"/>
</dbReference>
<dbReference type="InterPro" id="IPR024516">
    <property type="entry name" value="Mce_C"/>
</dbReference>
<evidence type="ECO:0000259" key="3">
    <source>
        <dbReference type="Pfam" id="PF11887"/>
    </source>
</evidence>
<evidence type="ECO:0000313" key="4">
    <source>
        <dbReference type="EMBL" id="KAA1422242.1"/>
    </source>
</evidence>
<accession>A0A5Q6RW19</accession>
<feature type="signal peptide" evidence="1">
    <location>
        <begin position="1"/>
        <end position="21"/>
    </location>
</feature>
<feature type="domain" description="Mammalian cell entry C-terminal" evidence="3">
    <location>
        <begin position="124"/>
        <end position="284"/>
    </location>
</feature>